<feature type="domain" description="AAA+ ATPase" evidence="6">
    <location>
        <begin position="174"/>
        <end position="433"/>
    </location>
</feature>
<keyword evidence="2" id="KW-0547">Nucleotide-binding</keyword>
<evidence type="ECO:0000256" key="1">
    <source>
        <dbReference type="ARBA" id="ARBA00008894"/>
    </source>
</evidence>
<evidence type="ECO:0000256" key="3">
    <source>
        <dbReference type="ARBA" id="ARBA00022821"/>
    </source>
</evidence>
<keyword evidence="5" id="KW-1133">Transmembrane helix</keyword>
<dbReference type="InterPro" id="IPR057135">
    <property type="entry name" value="At4g27190-like_LRR"/>
</dbReference>
<dbReference type="PANTHER" id="PTHR33463">
    <property type="entry name" value="NB-ARC DOMAIN-CONTAINING PROTEIN-RELATED"/>
    <property type="match status" value="1"/>
</dbReference>
<dbReference type="InterPro" id="IPR032675">
    <property type="entry name" value="LRR_dom_sf"/>
</dbReference>
<dbReference type="Pfam" id="PF23247">
    <property type="entry name" value="LRR_RPS2"/>
    <property type="match status" value="6"/>
</dbReference>
<dbReference type="InterPro" id="IPR042197">
    <property type="entry name" value="Apaf_helical"/>
</dbReference>
<dbReference type="SUPFAM" id="SSF52540">
    <property type="entry name" value="P-loop containing nucleoside triphosphate hydrolases"/>
    <property type="match status" value="1"/>
</dbReference>
<dbReference type="SMART" id="SM00382">
    <property type="entry name" value="AAA"/>
    <property type="match status" value="1"/>
</dbReference>
<dbReference type="Gene3D" id="3.80.10.10">
    <property type="entry name" value="Ribonuclease Inhibitor"/>
    <property type="match status" value="5"/>
</dbReference>
<keyword evidence="4" id="KW-0067">ATP-binding</keyword>
<dbReference type="InterPro" id="IPR002182">
    <property type="entry name" value="NB-ARC"/>
</dbReference>
<dbReference type="Proteomes" id="UP001396334">
    <property type="component" value="Unassembled WGS sequence"/>
</dbReference>
<proteinExistence type="inferred from homology"/>
<dbReference type="PANTHER" id="PTHR33463:SF172">
    <property type="entry name" value="DOMAIN-CONTAINING DISEASE RESISTANCE PROTEIN, PUTATIVE-RELATED"/>
    <property type="match status" value="1"/>
</dbReference>
<dbReference type="Gene3D" id="1.10.8.430">
    <property type="entry name" value="Helical domain of apoptotic protease-activating factors"/>
    <property type="match status" value="1"/>
</dbReference>
<keyword evidence="3" id="KW-0611">Plant defense</keyword>
<feature type="transmembrane region" description="Helical" evidence="5">
    <location>
        <begin position="1958"/>
        <end position="1980"/>
    </location>
</feature>
<reference evidence="7 8" key="1">
    <citation type="journal article" date="2024" name="G3 (Bethesda)">
        <title>Genome assembly of Hibiscus sabdariffa L. provides insights into metabolisms of medicinal natural products.</title>
        <authorList>
            <person name="Kim T."/>
        </authorList>
    </citation>
    <scope>NUCLEOTIDE SEQUENCE [LARGE SCALE GENOMIC DNA]</scope>
    <source>
        <strain evidence="7">TK-2024</strain>
        <tissue evidence="7">Old leaves</tissue>
    </source>
</reference>
<evidence type="ECO:0000256" key="5">
    <source>
        <dbReference type="SAM" id="Phobius"/>
    </source>
</evidence>
<keyword evidence="8" id="KW-1185">Reference proteome</keyword>
<evidence type="ECO:0000256" key="2">
    <source>
        <dbReference type="ARBA" id="ARBA00022741"/>
    </source>
</evidence>
<dbReference type="InterPro" id="IPR050905">
    <property type="entry name" value="Plant_NBS-LRR"/>
</dbReference>
<dbReference type="InterPro" id="IPR001611">
    <property type="entry name" value="Leu-rich_rpt"/>
</dbReference>
<evidence type="ECO:0000259" key="6">
    <source>
        <dbReference type="SMART" id="SM00382"/>
    </source>
</evidence>
<evidence type="ECO:0000313" key="7">
    <source>
        <dbReference type="EMBL" id="KAK9017047.1"/>
    </source>
</evidence>
<protein>
    <recommendedName>
        <fullName evidence="6">AAA+ ATPase domain-containing protein</fullName>
    </recommendedName>
</protein>
<keyword evidence="5" id="KW-0472">Membrane</keyword>
<dbReference type="InterPro" id="IPR003593">
    <property type="entry name" value="AAA+_ATPase"/>
</dbReference>
<evidence type="ECO:0000313" key="8">
    <source>
        <dbReference type="Proteomes" id="UP001396334"/>
    </source>
</evidence>
<evidence type="ECO:0000256" key="4">
    <source>
        <dbReference type="ARBA" id="ARBA00022840"/>
    </source>
</evidence>
<dbReference type="PRINTS" id="PR00364">
    <property type="entry name" value="DISEASERSIST"/>
</dbReference>
<comment type="caution">
    <text evidence="7">The sequence shown here is derived from an EMBL/GenBank/DDBJ whole genome shotgun (WGS) entry which is preliminary data.</text>
</comment>
<keyword evidence="5" id="KW-0812">Transmembrane</keyword>
<dbReference type="EMBL" id="JBBPBN010000020">
    <property type="protein sequence ID" value="KAK9017047.1"/>
    <property type="molecule type" value="Genomic_DNA"/>
</dbReference>
<sequence length="1987" mass="225908">METVATGCATNVCSEAAKGIFQEAKRHIRYVIIYKKNVEKFEEKRKTLIAKRTSVEQVVDVAKRNGEKIKDDVLDWHNRVDKVIIEAEKEVNALEVKAMSKCFSGLCPNLKSRYRLSRKAEEAVTTFDALINECRFQQVGYRDVPKPMVHTDFETFKSREKLFNDIMESLKVSAVSMIGVYGMPGVGKSSLVGEVQRQAQETKSFNSVVLVTVSESPEVFKIQAQIADQLCLNLEEKSTVGRAGRLWERLIQEKNVLIILDDLWKKLDLKEVGIPFGSQHKGCKILLTSRDKNVLSNGMGATNTSELGVLDDKEAWVFFKKMAGDCVERGDLRLTAIEVAKRCAGLPLAISTVARALQNKELFVWKDALRQLQRPYSEHPSGISAEVYKAIELSFNQLPNDPLKQIFLICSILRRDSVFKYLLRYVIGLGLIKGVHTLEEAQNSLLTMMNALKEACLLIHKDTNEKNWDVHDLTYIVAKSVASKDYQMFSLGMPDDQTEWLDGKSTKKCNQFWLLYPTINKLPEQLNCPQLTHFLLYSKDHSLTLPADFFKEATNLKVLDLSCMQFSSLPSSICLLTSLSTLCLDQGRLGDNITIIGGLKSLEILSLFRSDIKILPKEIGQLVKLKLLDVSWCGYLKTISAGVLSSLTRLEELYMGGTSIQWGQSSTASLIELNKLSRLSTLEVQIPDAKAAPHDFFEGLQKLGCYKIFIGEEWEWEWECFCNCQYSRTINLRLSTSISDLDRGIKKLLKKTEDLHLDELKGEKIALQELADEESLSSLKNLHIQNGLDIEYIINGENEFPQLQSLTLQSLPQLISFCPQHETGATSSLLLHELPLFSEKISFPRLKELWLKSINVTRVWHNQLSTTSFRTYDKLTTLKIEGCGSLKHVFSSSMAKCLVHLTDFEIIGCNCLKEIIFMEKIEENTEATMTLSLFPRLKSLELKDLQHLIGFCSDSQTQVIEFPAMNSLKIHNCSELEGFICRSSVEDISHISSQALFHNKVAFPSLEEISISYLRKLKMIWENPLPPNSFPKLREIYIEGLPNLNYIWKNDPKGNFSFKNLRHLFVGICWSLKNVFPVSVAKDLSQLSDLRIIWCGVEEIVSKVGEGSDSETTVTFNFDQLSSLVLWGLPNCKCFYPVRHITKWPMLEELEAFKCGKMKIFGTQLDSPPPLFLVEKVIPKLQRLALGDDYIAMINGGRFSSSLFQEIKAFRVQGDRGKSAYDFQISFLERFNNLELLCISNCEIKELLYTEGDTCSNGKNVRTLSTIRKIELSGLHNLKDCLWKQDVQVDHILPNLETLEIHNCENLVSLGSSSASFQNLTTLKVWNCSGMKYLDTCVAVQGLSQLKKLIIGECISVKEIVASEKNKAMCHIIFSRLESLELVNLPRLKSFCSGNHTFGFPCLQEVIVSGCPELGIFCKGVINAPLLQSVEYGRDKGLWDGDVNSTVQHLHSEKVGYQDTWYFVLSEFSKSIEIWKEKSLDFNNIKVLEVEECNSLEFIFSVSMALELVQLTDLKVKKCPMMKYIIKRGAEETTMDTVWLPKLGTIILESCSELTIFCMGNITLQCPFLKSIEVEDCPKMNAMASPREVGGGENTLFFNDKVQFPRLDCLIIVDIGNCRKIWHDNVTMGSFYELTFLRVRNCESLSNILPFGMVERLQKLETLQICECESVEQIIGPEDDHRLNSNELHEATSTVLIEFKSTNIKFVFPKIRKLKFRTLPKLKGFYSKLHTTEWPSLKQLKVRNCSMVETFAREYINFRETQGERQPLISVQQPLFWVTEREESFAEVLYNLEILQVMECSRLMDLVPTSVSFKHLTTLKVSKCHGFRNLVTFTTAKSMVQLKTMSVKDCQMIEEIIASTTDEVTDVIVFNQLESLELDSLPCLSRFCSGNYALVFPMLEEVIIGQCPKMEFFTMGELTTPMLHGLQSTKGKYAGRWEGDLNATIQNLLPKRSKAHIVFQYIANTVIVVVKVAILVYVYYKRQWKEQ</sequence>
<dbReference type="PROSITE" id="PS51450">
    <property type="entry name" value="LRR"/>
    <property type="match status" value="1"/>
</dbReference>
<organism evidence="7 8">
    <name type="scientific">Hibiscus sabdariffa</name>
    <name type="common">roselle</name>
    <dbReference type="NCBI Taxonomy" id="183260"/>
    <lineage>
        <taxon>Eukaryota</taxon>
        <taxon>Viridiplantae</taxon>
        <taxon>Streptophyta</taxon>
        <taxon>Embryophyta</taxon>
        <taxon>Tracheophyta</taxon>
        <taxon>Spermatophyta</taxon>
        <taxon>Magnoliopsida</taxon>
        <taxon>eudicotyledons</taxon>
        <taxon>Gunneridae</taxon>
        <taxon>Pentapetalae</taxon>
        <taxon>rosids</taxon>
        <taxon>malvids</taxon>
        <taxon>Malvales</taxon>
        <taxon>Malvaceae</taxon>
        <taxon>Malvoideae</taxon>
        <taxon>Hibiscus</taxon>
    </lineage>
</organism>
<gene>
    <name evidence="7" type="ORF">V6N11_079534</name>
</gene>
<dbReference type="SUPFAM" id="SSF52058">
    <property type="entry name" value="L domain-like"/>
    <property type="match status" value="1"/>
</dbReference>
<dbReference type="SUPFAM" id="SSF52047">
    <property type="entry name" value="RNI-like"/>
    <property type="match status" value="3"/>
</dbReference>
<dbReference type="InterPro" id="IPR027417">
    <property type="entry name" value="P-loop_NTPase"/>
</dbReference>
<dbReference type="Pfam" id="PF00931">
    <property type="entry name" value="NB-ARC"/>
    <property type="match status" value="1"/>
</dbReference>
<comment type="similarity">
    <text evidence="1">Belongs to the disease resistance NB-LRR family.</text>
</comment>
<accession>A0ABR2RWH4</accession>
<name>A0ABR2RWH4_9ROSI</name>
<dbReference type="Gene3D" id="3.40.50.300">
    <property type="entry name" value="P-loop containing nucleotide triphosphate hydrolases"/>
    <property type="match status" value="1"/>
</dbReference>